<comment type="caution">
    <text evidence="3">The sequence shown here is derived from an EMBL/GenBank/DDBJ whole genome shotgun (WGS) entry which is preliminary data.</text>
</comment>
<dbReference type="RefSeq" id="WP_370686272.1">
    <property type="nucleotide sequence ID" value="NZ_JACIDU010000002.1"/>
</dbReference>
<dbReference type="Pfam" id="PF07007">
    <property type="entry name" value="LprI"/>
    <property type="match status" value="1"/>
</dbReference>
<protein>
    <submittedName>
        <fullName evidence="3">Uncharacterized protein YecT (DUF1311 family)</fullName>
    </submittedName>
</protein>
<proteinExistence type="predicted"/>
<gene>
    <name evidence="3" type="ORF">GGQ66_000466</name>
</gene>
<reference evidence="3 4" key="1">
    <citation type="submission" date="2020-08" db="EMBL/GenBank/DDBJ databases">
        <title>Genomic Encyclopedia of Type Strains, Phase IV (KMG-IV): sequencing the most valuable type-strain genomes for metagenomic binning, comparative biology and taxonomic classification.</title>
        <authorList>
            <person name="Goeker M."/>
        </authorList>
    </citation>
    <scope>NUCLEOTIDE SEQUENCE [LARGE SCALE GENOMIC DNA]</scope>
    <source>
        <strain evidence="3 4">DSM 26385</strain>
    </source>
</reference>
<feature type="signal peptide" evidence="1">
    <location>
        <begin position="1"/>
        <end position="21"/>
    </location>
</feature>
<evidence type="ECO:0000313" key="4">
    <source>
        <dbReference type="Proteomes" id="UP000584824"/>
    </source>
</evidence>
<feature type="domain" description="Lysozyme inhibitor LprI-like N-terminal" evidence="2">
    <location>
        <begin position="28"/>
        <end position="128"/>
    </location>
</feature>
<keyword evidence="1" id="KW-0732">Signal</keyword>
<name>A0A7W6JYN5_9HYPH</name>
<keyword evidence="4" id="KW-1185">Reference proteome</keyword>
<sequence>MKTSLLFAAGFVSLMAAPAFAQQPQIDCSKAEAQMEMNYCADQDYAEADKALNAQWVLTKKAAALSDSYREKAERAGEKTLLKSQRAWIEYRDATCEVAGYPMRGGTGEPYLVLVCLKKVTDTRTAELKELAEALRLR</sequence>
<evidence type="ECO:0000313" key="3">
    <source>
        <dbReference type="EMBL" id="MBB4101938.1"/>
    </source>
</evidence>
<accession>A0A7W6JYN5</accession>
<dbReference type="EMBL" id="JACIDU010000002">
    <property type="protein sequence ID" value="MBB4101938.1"/>
    <property type="molecule type" value="Genomic_DNA"/>
</dbReference>
<evidence type="ECO:0000256" key="1">
    <source>
        <dbReference type="SAM" id="SignalP"/>
    </source>
</evidence>
<dbReference type="AlphaFoldDB" id="A0A7W6JYN5"/>
<evidence type="ECO:0000259" key="2">
    <source>
        <dbReference type="Pfam" id="PF07007"/>
    </source>
</evidence>
<dbReference type="Proteomes" id="UP000584824">
    <property type="component" value="Unassembled WGS sequence"/>
</dbReference>
<dbReference type="Gene3D" id="1.20.1270.180">
    <property type="match status" value="1"/>
</dbReference>
<feature type="chain" id="PRO_5030959790" evidence="1">
    <location>
        <begin position="22"/>
        <end position="138"/>
    </location>
</feature>
<dbReference type="InterPro" id="IPR009739">
    <property type="entry name" value="LprI-like_N"/>
</dbReference>
<organism evidence="3 4">
    <name type="scientific">Allorhizobium borbori</name>
    <dbReference type="NCBI Taxonomy" id="485907"/>
    <lineage>
        <taxon>Bacteria</taxon>
        <taxon>Pseudomonadati</taxon>
        <taxon>Pseudomonadota</taxon>
        <taxon>Alphaproteobacteria</taxon>
        <taxon>Hyphomicrobiales</taxon>
        <taxon>Rhizobiaceae</taxon>
        <taxon>Rhizobium/Agrobacterium group</taxon>
        <taxon>Allorhizobium</taxon>
    </lineage>
</organism>